<evidence type="ECO:0000313" key="1">
    <source>
        <dbReference type="EMBL" id="KAI0036190.1"/>
    </source>
</evidence>
<proteinExistence type="predicted"/>
<comment type="caution">
    <text evidence="1">The sequence shown here is derived from an EMBL/GenBank/DDBJ whole genome shotgun (WGS) entry which is preliminary data.</text>
</comment>
<sequence>MVKASLFLAAAFVVTPALALWPQPRNLQTGSSALKLASSFHITTTIHNAPKDLHDAISRTSSFLKTDKLGRLVVGRGSSDAAVVSRARALPSLTLSLSKGAKINSIAAEAHKALDSRDEAYMLHVPADGSGATMTANTTLGLFRGLTTFSQMWYAYGGDTYTIDAPWIIQDSPAYPYRGLMLDTARNFFPVTDIKRMLDVMSWVKMSVFHWHVVDSQSFPLEVPGFTNISTLGAYSPSSIYSASDVADIMNYAGARGIDVIMEIDTPGHTAIIHEAFPEHVACPEAAPWATFANEPPAGQLRFALPDTAKFTADLLAAAAKMSPSKYFSTGGDELNTPCYDQDVPTQQQLQATGQTLFEALSNFTATTHGALAAQGKTPVVWEEMALDYNVTTLSNETLVMVWISSENVAAVAQKGFKVVHAASDYFYLDCGAGEWIGADPNANSWCDPFKSWQKSYTFNPTANLTEAEAALIQGGEHLLWTEQSGPENVDPIVWPRAASSAELFWSGPGGNGSMALPRLHDVAYRMRARGVNAIQLQPEWCALRPGKCDLTS</sequence>
<accession>A0ACB8QWK9</accession>
<keyword evidence="2" id="KW-1185">Reference proteome</keyword>
<name>A0ACB8QWK9_9AGAM</name>
<dbReference type="Proteomes" id="UP000814128">
    <property type="component" value="Unassembled WGS sequence"/>
</dbReference>
<protein>
    <submittedName>
        <fullName evidence="1">N-acetylhexosaminidase</fullName>
    </submittedName>
</protein>
<organism evidence="1 2">
    <name type="scientific">Vararia minispora EC-137</name>
    <dbReference type="NCBI Taxonomy" id="1314806"/>
    <lineage>
        <taxon>Eukaryota</taxon>
        <taxon>Fungi</taxon>
        <taxon>Dikarya</taxon>
        <taxon>Basidiomycota</taxon>
        <taxon>Agaricomycotina</taxon>
        <taxon>Agaricomycetes</taxon>
        <taxon>Russulales</taxon>
        <taxon>Lachnocladiaceae</taxon>
        <taxon>Vararia</taxon>
    </lineage>
</organism>
<gene>
    <name evidence="1" type="ORF">K488DRAFT_41662</name>
</gene>
<dbReference type="EMBL" id="MU273474">
    <property type="protein sequence ID" value="KAI0036190.1"/>
    <property type="molecule type" value="Genomic_DNA"/>
</dbReference>
<reference evidence="1" key="2">
    <citation type="journal article" date="2022" name="New Phytol.">
        <title>Evolutionary transition to the ectomycorrhizal habit in the genomes of a hyperdiverse lineage of mushroom-forming fungi.</title>
        <authorList>
            <person name="Looney B."/>
            <person name="Miyauchi S."/>
            <person name="Morin E."/>
            <person name="Drula E."/>
            <person name="Courty P.E."/>
            <person name="Kohler A."/>
            <person name="Kuo A."/>
            <person name="LaButti K."/>
            <person name="Pangilinan J."/>
            <person name="Lipzen A."/>
            <person name="Riley R."/>
            <person name="Andreopoulos W."/>
            <person name="He G."/>
            <person name="Johnson J."/>
            <person name="Nolan M."/>
            <person name="Tritt A."/>
            <person name="Barry K.W."/>
            <person name="Grigoriev I.V."/>
            <person name="Nagy L.G."/>
            <person name="Hibbett D."/>
            <person name="Henrissat B."/>
            <person name="Matheny P.B."/>
            <person name="Labbe J."/>
            <person name="Martin F.M."/>
        </authorList>
    </citation>
    <scope>NUCLEOTIDE SEQUENCE</scope>
    <source>
        <strain evidence="1">EC-137</strain>
    </source>
</reference>
<reference evidence="1" key="1">
    <citation type="submission" date="2021-02" db="EMBL/GenBank/DDBJ databases">
        <authorList>
            <consortium name="DOE Joint Genome Institute"/>
            <person name="Ahrendt S."/>
            <person name="Looney B.P."/>
            <person name="Miyauchi S."/>
            <person name="Morin E."/>
            <person name="Drula E."/>
            <person name="Courty P.E."/>
            <person name="Chicoki N."/>
            <person name="Fauchery L."/>
            <person name="Kohler A."/>
            <person name="Kuo A."/>
            <person name="Labutti K."/>
            <person name="Pangilinan J."/>
            <person name="Lipzen A."/>
            <person name="Riley R."/>
            <person name="Andreopoulos W."/>
            <person name="He G."/>
            <person name="Johnson J."/>
            <person name="Barry K.W."/>
            <person name="Grigoriev I.V."/>
            <person name="Nagy L."/>
            <person name="Hibbett D."/>
            <person name="Henrissat B."/>
            <person name="Matheny P.B."/>
            <person name="Labbe J."/>
            <person name="Martin F."/>
        </authorList>
    </citation>
    <scope>NUCLEOTIDE SEQUENCE</scope>
    <source>
        <strain evidence="1">EC-137</strain>
    </source>
</reference>
<evidence type="ECO:0000313" key="2">
    <source>
        <dbReference type="Proteomes" id="UP000814128"/>
    </source>
</evidence>